<dbReference type="Proteomes" id="UP001189624">
    <property type="component" value="Chromosome 1"/>
</dbReference>
<gene>
    <name evidence="4" type="ORF">AYBTSS11_LOCUS1492</name>
</gene>
<keyword evidence="1" id="KW-0960">Knottin</keyword>
<name>A0AA86V991_9FABA</name>
<evidence type="ECO:0000313" key="4">
    <source>
        <dbReference type="EMBL" id="CAJ1834557.1"/>
    </source>
</evidence>
<proteinExistence type="predicted"/>
<dbReference type="InterPro" id="IPR032000">
    <property type="entry name" value="Albumin_I_a"/>
</dbReference>
<evidence type="ECO:0000256" key="1">
    <source>
        <dbReference type="ARBA" id="ARBA00022854"/>
    </source>
</evidence>
<reference evidence="4" key="1">
    <citation type="submission" date="2023-10" db="EMBL/GenBank/DDBJ databases">
        <authorList>
            <person name="Domelevo Entfellner J.-B."/>
        </authorList>
    </citation>
    <scope>NUCLEOTIDE SEQUENCE</scope>
</reference>
<feature type="domain" description="Albumin I chain a" evidence="3">
    <location>
        <begin position="53"/>
        <end position="99"/>
    </location>
</feature>
<dbReference type="EMBL" id="OY731398">
    <property type="protein sequence ID" value="CAJ1834557.1"/>
    <property type="molecule type" value="Genomic_DNA"/>
</dbReference>
<protein>
    <recommendedName>
        <fullName evidence="3">Albumin I chain a domain-containing protein</fullName>
    </recommendedName>
</protein>
<organism evidence="4 5">
    <name type="scientific">Sphenostylis stenocarpa</name>
    <dbReference type="NCBI Taxonomy" id="92480"/>
    <lineage>
        <taxon>Eukaryota</taxon>
        <taxon>Viridiplantae</taxon>
        <taxon>Streptophyta</taxon>
        <taxon>Embryophyta</taxon>
        <taxon>Tracheophyta</taxon>
        <taxon>Spermatophyta</taxon>
        <taxon>Magnoliopsida</taxon>
        <taxon>eudicotyledons</taxon>
        <taxon>Gunneridae</taxon>
        <taxon>Pentapetalae</taxon>
        <taxon>rosids</taxon>
        <taxon>fabids</taxon>
        <taxon>Fabales</taxon>
        <taxon>Fabaceae</taxon>
        <taxon>Papilionoideae</taxon>
        <taxon>50 kb inversion clade</taxon>
        <taxon>NPAAA clade</taxon>
        <taxon>indigoferoid/millettioid clade</taxon>
        <taxon>Phaseoleae</taxon>
        <taxon>Sphenostylis</taxon>
    </lineage>
</organism>
<sequence length="106" mass="11336">MKSVESVSCIGPCRVTDATPCNSASCTCIPAFIFSAFGACGDGVESFEKTIDEHPNLCLSHHDCVKKGSGNFCALYPSQHVHYGWCFHSDSQALKSFLALSQANGK</sequence>
<evidence type="ECO:0000313" key="5">
    <source>
        <dbReference type="Proteomes" id="UP001189624"/>
    </source>
</evidence>
<dbReference type="Gramene" id="rna-AYBTSS11_LOCUS1492">
    <property type="protein sequence ID" value="CAJ1834557.1"/>
    <property type="gene ID" value="gene-AYBTSS11_LOCUS1492"/>
</dbReference>
<keyword evidence="2" id="KW-1015">Disulfide bond</keyword>
<dbReference type="Pfam" id="PF16720">
    <property type="entry name" value="Albumin_I_a"/>
    <property type="match status" value="1"/>
</dbReference>
<accession>A0AA86V991</accession>
<evidence type="ECO:0000259" key="3">
    <source>
        <dbReference type="Pfam" id="PF16720"/>
    </source>
</evidence>
<evidence type="ECO:0000256" key="2">
    <source>
        <dbReference type="ARBA" id="ARBA00023157"/>
    </source>
</evidence>
<dbReference type="AlphaFoldDB" id="A0AA86V991"/>
<keyword evidence="5" id="KW-1185">Reference proteome</keyword>